<evidence type="ECO:0000259" key="7">
    <source>
        <dbReference type="Pfam" id="PF16090"/>
    </source>
</evidence>
<keyword evidence="3" id="KW-0238">DNA-binding</keyword>
<dbReference type="Pfam" id="PF16090">
    <property type="entry name" value="DUF4819"/>
    <property type="match status" value="1"/>
</dbReference>
<dbReference type="WBParaSite" id="MBELARI_LOCUS14196">
    <property type="protein sequence ID" value="MBELARI_LOCUS14196"/>
    <property type="gene ID" value="MBELARI_LOCUS14196"/>
</dbReference>
<keyword evidence="1" id="KW-0597">Phosphoprotein</keyword>
<keyword evidence="2" id="KW-0805">Transcription regulation</keyword>
<dbReference type="GO" id="GO:0000981">
    <property type="term" value="F:DNA-binding transcription factor activity, RNA polymerase II-specific"/>
    <property type="evidence" value="ECO:0007669"/>
    <property type="project" value="TreeGrafter"/>
</dbReference>
<reference evidence="9" key="1">
    <citation type="submission" date="2024-02" db="UniProtKB">
        <authorList>
            <consortium name="WormBaseParasite"/>
        </authorList>
    </citation>
    <scope>IDENTIFICATION</scope>
</reference>
<keyword evidence="8" id="KW-1185">Reference proteome</keyword>
<protein>
    <recommendedName>
        <fullName evidence="7">Protein capicua homolog-like domain-containing protein</fullName>
    </recommendedName>
</protein>
<keyword evidence="5" id="KW-0539">Nucleus</keyword>
<evidence type="ECO:0000256" key="2">
    <source>
        <dbReference type="ARBA" id="ARBA00023015"/>
    </source>
</evidence>
<dbReference type="InterPro" id="IPR052412">
    <property type="entry name" value="CC-Dev_Transcription_Reg"/>
</dbReference>
<sequence>MQIFFFQVREVVVSAATLLYPPLTRVTESMHSLGTIGLRTDQPGTSHSSPEVEIVDSGSFQLADWKGVRVCARMPDRSFYPGILSAVINARHVLIQLEDGREVSFEDVLSENDGAVIADHAPSHQQLVSQTVVCVRLSVEDRNWRPAELLQTTKRPYAYKVRTAEGVTSWLPRAHIRILRAPWHEELHAEPRTEQPLLSPKIPSTTSTQSATPSFPIATDNLAILNAIRLQHMLSMQGVIHSINSEPGSVSKKPMLDGDENDKEMITVHDSHPGPSNPLPQPAPLQGVTVSENFPRLPLSLHPPTSVSARFGPQGDSSDDLDGPSAFTATGINQRYKKGEIVTTPGGIRKKFNGKQWRRLCSKEGCNKESQRRGYCSRHLSLKSKPGGVVGGLGGPSLPPGPPLGVQAGLVGLSSPLLSSSSVSSGGPPVTTPSGLQHLLQYALKTLAS</sequence>
<dbReference type="GO" id="GO:0000977">
    <property type="term" value="F:RNA polymerase II transcription regulatory region sequence-specific DNA binding"/>
    <property type="evidence" value="ECO:0007669"/>
    <property type="project" value="TreeGrafter"/>
</dbReference>
<feature type="region of interest" description="Disordered" evidence="6">
    <location>
        <begin position="191"/>
        <end position="214"/>
    </location>
</feature>
<dbReference type="PANTHER" id="PTHR13059">
    <property type="entry name" value="HMG-BOX TRANSCRIPTION FACTOR BBX"/>
    <property type="match status" value="1"/>
</dbReference>
<evidence type="ECO:0000256" key="3">
    <source>
        <dbReference type="ARBA" id="ARBA00023125"/>
    </source>
</evidence>
<evidence type="ECO:0000313" key="9">
    <source>
        <dbReference type="WBParaSite" id="MBELARI_LOCUS14196"/>
    </source>
</evidence>
<feature type="compositionally biased region" description="Low complexity" evidence="6">
    <location>
        <begin position="203"/>
        <end position="214"/>
    </location>
</feature>
<evidence type="ECO:0000313" key="8">
    <source>
        <dbReference type="Proteomes" id="UP000887575"/>
    </source>
</evidence>
<proteinExistence type="predicted"/>
<evidence type="ECO:0000256" key="4">
    <source>
        <dbReference type="ARBA" id="ARBA00023163"/>
    </source>
</evidence>
<evidence type="ECO:0000256" key="1">
    <source>
        <dbReference type="ARBA" id="ARBA00022553"/>
    </source>
</evidence>
<feature type="domain" description="Protein capicua homolog-like" evidence="7">
    <location>
        <begin position="115"/>
        <end position="188"/>
    </location>
</feature>
<organism evidence="8 9">
    <name type="scientific">Mesorhabditis belari</name>
    <dbReference type="NCBI Taxonomy" id="2138241"/>
    <lineage>
        <taxon>Eukaryota</taxon>
        <taxon>Metazoa</taxon>
        <taxon>Ecdysozoa</taxon>
        <taxon>Nematoda</taxon>
        <taxon>Chromadorea</taxon>
        <taxon>Rhabditida</taxon>
        <taxon>Rhabditina</taxon>
        <taxon>Rhabditomorpha</taxon>
        <taxon>Rhabditoidea</taxon>
        <taxon>Rhabditidae</taxon>
        <taxon>Mesorhabditinae</taxon>
        <taxon>Mesorhabditis</taxon>
    </lineage>
</organism>
<dbReference type="PANTHER" id="PTHR13059:SF13">
    <property type="entry name" value="PROTEIN CAPICUA HOMOLOG"/>
    <property type="match status" value="1"/>
</dbReference>
<dbReference type="GO" id="GO:0005634">
    <property type="term" value="C:nucleus"/>
    <property type="evidence" value="ECO:0007669"/>
    <property type="project" value="TreeGrafter"/>
</dbReference>
<evidence type="ECO:0000256" key="6">
    <source>
        <dbReference type="SAM" id="MobiDB-lite"/>
    </source>
</evidence>
<evidence type="ECO:0000256" key="5">
    <source>
        <dbReference type="ARBA" id="ARBA00023242"/>
    </source>
</evidence>
<dbReference type="Proteomes" id="UP000887575">
    <property type="component" value="Unassembled WGS sequence"/>
</dbReference>
<dbReference type="AlphaFoldDB" id="A0AAF3EK85"/>
<dbReference type="InterPro" id="IPR032147">
    <property type="entry name" value="Cic_dom"/>
</dbReference>
<name>A0AAF3EK85_9BILA</name>
<keyword evidence="4" id="KW-0804">Transcription</keyword>
<accession>A0AAF3EK85</accession>